<comment type="similarity">
    <text evidence="2">Belongs to the small GTPase superfamily. Arf family.</text>
</comment>
<dbReference type="GO" id="GO:0016192">
    <property type="term" value="P:vesicle-mediated transport"/>
    <property type="evidence" value="ECO:0007669"/>
    <property type="project" value="UniProtKB-KW"/>
</dbReference>
<evidence type="ECO:0000256" key="4">
    <source>
        <dbReference type="ARBA" id="ARBA00022707"/>
    </source>
</evidence>
<dbReference type="PANTHER" id="PTHR11711">
    <property type="entry name" value="ADP RIBOSYLATION FACTOR-RELATED"/>
    <property type="match status" value="1"/>
</dbReference>
<dbReference type="InterPro" id="IPR006689">
    <property type="entry name" value="Small_GTPase_ARF/SAR"/>
</dbReference>
<evidence type="ECO:0000256" key="1">
    <source>
        <dbReference type="ARBA" id="ARBA00004555"/>
    </source>
</evidence>
<dbReference type="GO" id="GO:0003924">
    <property type="term" value="F:GTPase activity"/>
    <property type="evidence" value="ECO:0007669"/>
    <property type="project" value="InterPro"/>
</dbReference>
<dbReference type="PRINTS" id="PR00449">
    <property type="entry name" value="RASTRNSFRMNG"/>
</dbReference>
<gene>
    <name evidence="12" type="ORF">GPM918_LOCUS5254</name>
    <name evidence="13" type="ORF">SRO942_LOCUS5254</name>
</gene>
<protein>
    <recommendedName>
        <fullName evidence="15">ADP-ribosylation factor</fullName>
    </recommendedName>
</protein>
<evidence type="ECO:0000256" key="7">
    <source>
        <dbReference type="ARBA" id="ARBA00022927"/>
    </source>
</evidence>
<dbReference type="InterPro" id="IPR024156">
    <property type="entry name" value="Small_GTPase_ARF"/>
</dbReference>
<dbReference type="EMBL" id="CAJOBC010000755">
    <property type="protein sequence ID" value="CAF3622143.1"/>
    <property type="molecule type" value="Genomic_DNA"/>
</dbReference>
<reference evidence="12" key="1">
    <citation type="submission" date="2021-02" db="EMBL/GenBank/DDBJ databases">
        <authorList>
            <person name="Nowell W R."/>
        </authorList>
    </citation>
    <scope>NUCLEOTIDE SEQUENCE</scope>
</reference>
<evidence type="ECO:0000256" key="9">
    <source>
        <dbReference type="ARBA" id="ARBA00023134"/>
    </source>
</evidence>
<comment type="caution">
    <text evidence="12">The sequence shown here is derived from an EMBL/GenBank/DDBJ whole genome shotgun (WGS) entry which is preliminary data.</text>
</comment>
<dbReference type="CDD" id="cd00878">
    <property type="entry name" value="Arf_Arl"/>
    <property type="match status" value="1"/>
</dbReference>
<dbReference type="OrthoDB" id="6228084at2759"/>
<dbReference type="InterPro" id="IPR027417">
    <property type="entry name" value="P-loop_NTPase"/>
</dbReference>
<dbReference type="PROSITE" id="PS51417">
    <property type="entry name" value="ARF"/>
    <property type="match status" value="1"/>
</dbReference>
<evidence type="ECO:0000313" key="13">
    <source>
        <dbReference type="EMBL" id="CAF3622143.1"/>
    </source>
</evidence>
<evidence type="ECO:0000256" key="8">
    <source>
        <dbReference type="ARBA" id="ARBA00023034"/>
    </source>
</evidence>
<dbReference type="SUPFAM" id="SSF52540">
    <property type="entry name" value="P-loop containing nucleoside triphosphate hydrolases"/>
    <property type="match status" value="1"/>
</dbReference>
<dbReference type="EMBL" id="CAJNOQ010000755">
    <property type="protein sequence ID" value="CAF0834974.1"/>
    <property type="molecule type" value="Genomic_DNA"/>
</dbReference>
<keyword evidence="7" id="KW-0653">Protein transport</keyword>
<dbReference type="GO" id="GO:0005525">
    <property type="term" value="F:GTP binding"/>
    <property type="evidence" value="ECO:0007669"/>
    <property type="project" value="UniProtKB-KW"/>
</dbReference>
<keyword evidence="8" id="KW-0333">Golgi apparatus</keyword>
<dbReference type="FunFam" id="3.40.50.300:FF:003500">
    <property type="entry name" value="ADP-ribosylation factor 1"/>
    <property type="match status" value="1"/>
</dbReference>
<dbReference type="SMART" id="SM00178">
    <property type="entry name" value="SAR"/>
    <property type="match status" value="1"/>
</dbReference>
<dbReference type="Gene3D" id="3.40.50.300">
    <property type="entry name" value="P-loop containing nucleotide triphosphate hydrolases"/>
    <property type="match status" value="1"/>
</dbReference>
<dbReference type="SMART" id="SM00177">
    <property type="entry name" value="ARF"/>
    <property type="match status" value="1"/>
</dbReference>
<organism evidence="12 14">
    <name type="scientific">Didymodactylos carnosus</name>
    <dbReference type="NCBI Taxonomy" id="1234261"/>
    <lineage>
        <taxon>Eukaryota</taxon>
        <taxon>Metazoa</taxon>
        <taxon>Spiralia</taxon>
        <taxon>Gnathifera</taxon>
        <taxon>Rotifera</taxon>
        <taxon>Eurotatoria</taxon>
        <taxon>Bdelloidea</taxon>
        <taxon>Philodinida</taxon>
        <taxon>Philodinidae</taxon>
        <taxon>Didymodactylos</taxon>
    </lineage>
</organism>
<keyword evidence="10" id="KW-0449">Lipoprotein</keyword>
<keyword evidence="14" id="KW-1185">Reference proteome</keyword>
<sequence length="190" mass="21435">MQSVQKAFENLCSVRSNQVKRMGRMMSKVMKKLSADGPKRILMLGLDNAGFNVETISPARNITLTVWDVGGQDHLRTLWHHYFDNVDGLVFVVDSTDKKRLHLAKAELEGIYQHDSMKNAPLVVISNKQDHSEALESSEIAEKLNLLSWPENTYYVVPACALTGDGLTEAFTMLAKMIRKQKKHNFLSSN</sequence>
<keyword evidence="4" id="KW-0519">Myristate</keyword>
<evidence type="ECO:0000313" key="12">
    <source>
        <dbReference type="EMBL" id="CAF0834974.1"/>
    </source>
</evidence>
<dbReference type="GO" id="GO:0005794">
    <property type="term" value="C:Golgi apparatus"/>
    <property type="evidence" value="ECO:0007669"/>
    <property type="project" value="UniProtKB-SubCell"/>
</dbReference>
<dbReference type="GO" id="GO:0015031">
    <property type="term" value="P:protein transport"/>
    <property type="evidence" value="ECO:0007669"/>
    <property type="project" value="UniProtKB-KW"/>
</dbReference>
<keyword evidence="5 11" id="KW-0547">Nucleotide-binding</keyword>
<accession>A0A813V9I4</accession>
<feature type="binding site" evidence="11">
    <location>
        <begin position="127"/>
        <end position="130"/>
    </location>
    <ligand>
        <name>GTP</name>
        <dbReference type="ChEBI" id="CHEBI:37565"/>
    </ligand>
</feature>
<evidence type="ECO:0008006" key="15">
    <source>
        <dbReference type="Google" id="ProtNLM"/>
    </source>
</evidence>
<evidence type="ECO:0000313" key="14">
    <source>
        <dbReference type="Proteomes" id="UP000663829"/>
    </source>
</evidence>
<dbReference type="SMART" id="SM00175">
    <property type="entry name" value="RAB"/>
    <property type="match status" value="1"/>
</dbReference>
<evidence type="ECO:0000256" key="11">
    <source>
        <dbReference type="PIRSR" id="PIRSR606689-1"/>
    </source>
</evidence>
<keyword evidence="3" id="KW-0813">Transport</keyword>
<dbReference type="Proteomes" id="UP000681722">
    <property type="component" value="Unassembled WGS sequence"/>
</dbReference>
<evidence type="ECO:0000256" key="10">
    <source>
        <dbReference type="ARBA" id="ARBA00023288"/>
    </source>
</evidence>
<proteinExistence type="inferred from homology"/>
<comment type="subcellular location">
    <subcellularLocation>
        <location evidence="1">Golgi apparatus</location>
    </subcellularLocation>
</comment>
<dbReference type="AlphaFoldDB" id="A0A813V9I4"/>
<evidence type="ECO:0000256" key="5">
    <source>
        <dbReference type="ARBA" id="ARBA00022741"/>
    </source>
</evidence>
<evidence type="ECO:0000256" key="3">
    <source>
        <dbReference type="ARBA" id="ARBA00022448"/>
    </source>
</evidence>
<keyword evidence="9 11" id="KW-0342">GTP-binding</keyword>
<evidence type="ECO:0000256" key="6">
    <source>
        <dbReference type="ARBA" id="ARBA00022892"/>
    </source>
</evidence>
<dbReference type="Pfam" id="PF00025">
    <property type="entry name" value="Arf"/>
    <property type="match status" value="1"/>
</dbReference>
<dbReference type="Proteomes" id="UP000663829">
    <property type="component" value="Unassembled WGS sequence"/>
</dbReference>
<evidence type="ECO:0000256" key="2">
    <source>
        <dbReference type="ARBA" id="ARBA00010290"/>
    </source>
</evidence>
<name>A0A813V9I4_9BILA</name>
<feature type="binding site" evidence="11">
    <location>
        <position position="71"/>
    </location>
    <ligand>
        <name>GTP</name>
        <dbReference type="ChEBI" id="CHEBI:37565"/>
    </ligand>
</feature>
<dbReference type="PROSITE" id="PS51419">
    <property type="entry name" value="RAB"/>
    <property type="match status" value="1"/>
</dbReference>
<keyword evidence="6" id="KW-0931">ER-Golgi transport</keyword>